<feature type="region of interest" description="Disordered" evidence="1">
    <location>
        <begin position="1"/>
        <end position="31"/>
    </location>
</feature>
<dbReference type="EMBL" id="NCSJ02000168">
    <property type="protein sequence ID" value="RFU28306.1"/>
    <property type="molecule type" value="Genomic_DNA"/>
</dbReference>
<dbReference type="OrthoDB" id="4155294at2759"/>
<keyword evidence="3" id="KW-1185">Reference proteome</keyword>
<name>A0A3E2H4I6_SCYLI</name>
<accession>A0A3E2H4I6</accession>
<proteinExistence type="predicted"/>
<comment type="caution">
    <text evidence="2">The sequence shown here is derived from an EMBL/GenBank/DDBJ whole genome shotgun (WGS) entry which is preliminary data.</text>
</comment>
<dbReference type="Proteomes" id="UP000258309">
    <property type="component" value="Unassembled WGS sequence"/>
</dbReference>
<gene>
    <name evidence="2" type="ORF">B7463_g8044</name>
</gene>
<dbReference type="STRING" id="5539.A0A3E2H4I6"/>
<feature type="non-terminal residue" evidence="2">
    <location>
        <position position="451"/>
    </location>
</feature>
<feature type="non-terminal residue" evidence="2">
    <location>
        <position position="1"/>
    </location>
</feature>
<sequence length="451" mass="50531">MVSFATPSPKKGQPQSPIVRSKSASPWRVTRTSSYLPRNPLNLRFGTVTLRAPIPNPLYEASSSDTQNNLEQRPEKVIRLTLPFSLRNNGIPRGPTEAELPELQKHFPTLRNVSYQHPFLVLRVEKLPEQPWPTILADLPLWLTTTSNEPPLEIGQLARASQRFTVKGDIQHYKTPNEATVLEIIELVNKRGAGVDRIRWDGCMFRAFGDQEPIQGWQNRLPARINGFSICYFWTKSPLEEHALRMKAPAVNVTDDTEYRREQLRPGIMISGFHNNMKEGLGTTSGACVESPTSGKKFITVAAHGFPAGVGDFVYHPRVCLSNGLPDARYQIAPIDKKFGNTDIALAQLQPGIQYSGETFSDPEPGQPQAQPFRRLKDPETLNVYDPVFMNTPVNGQCEGLHIGTEWALGFEASDEAPQQSKSHCEIAHFSYWGNGSDIFFRRLLWGCDLG</sequence>
<evidence type="ECO:0000313" key="3">
    <source>
        <dbReference type="Proteomes" id="UP000258309"/>
    </source>
</evidence>
<evidence type="ECO:0000313" key="2">
    <source>
        <dbReference type="EMBL" id="RFU28306.1"/>
    </source>
</evidence>
<dbReference type="AlphaFoldDB" id="A0A3E2H4I6"/>
<feature type="compositionally biased region" description="Polar residues" evidence="1">
    <location>
        <begin position="13"/>
        <end position="31"/>
    </location>
</feature>
<organism evidence="2 3">
    <name type="scientific">Scytalidium lignicola</name>
    <name type="common">Hyphomycete</name>
    <dbReference type="NCBI Taxonomy" id="5539"/>
    <lineage>
        <taxon>Eukaryota</taxon>
        <taxon>Fungi</taxon>
        <taxon>Dikarya</taxon>
        <taxon>Ascomycota</taxon>
        <taxon>Pezizomycotina</taxon>
        <taxon>Leotiomycetes</taxon>
        <taxon>Leotiomycetes incertae sedis</taxon>
        <taxon>Scytalidium</taxon>
    </lineage>
</organism>
<protein>
    <submittedName>
        <fullName evidence="2">Uncharacterized protein</fullName>
    </submittedName>
</protein>
<evidence type="ECO:0000256" key="1">
    <source>
        <dbReference type="SAM" id="MobiDB-lite"/>
    </source>
</evidence>
<reference evidence="2 3" key="1">
    <citation type="submission" date="2018-05" db="EMBL/GenBank/DDBJ databases">
        <title>Draft genome sequence of Scytalidium lignicola DSM 105466, a ubiquitous saprotrophic fungus.</title>
        <authorList>
            <person name="Buettner E."/>
            <person name="Gebauer A.M."/>
            <person name="Hofrichter M."/>
            <person name="Liers C."/>
            <person name="Kellner H."/>
        </authorList>
    </citation>
    <scope>NUCLEOTIDE SEQUENCE [LARGE SCALE GENOMIC DNA]</scope>
    <source>
        <strain evidence="2 3">DSM 105466</strain>
    </source>
</reference>